<gene>
    <name evidence="2" type="ORF">C900_05769</name>
</gene>
<keyword evidence="1" id="KW-0812">Transmembrane</keyword>
<protein>
    <submittedName>
        <fullName evidence="2">Uncharacterized protein</fullName>
    </submittedName>
</protein>
<proteinExistence type="predicted"/>
<evidence type="ECO:0000313" key="3">
    <source>
        <dbReference type="Proteomes" id="UP000011135"/>
    </source>
</evidence>
<comment type="caution">
    <text evidence="2">The sequence shown here is derived from an EMBL/GenBank/DDBJ whole genome shotgun (WGS) entry which is preliminary data.</text>
</comment>
<dbReference type="Proteomes" id="UP000011135">
    <property type="component" value="Unassembled WGS sequence"/>
</dbReference>
<accession>L8JZP0</accession>
<sequence>MNKDIEGADSSLQNIIKLLLIAVFIHLKGIFLSSQLPTPLGPQPL</sequence>
<name>L8JZP0_9BACT</name>
<reference evidence="2 3" key="1">
    <citation type="submission" date="2012-12" db="EMBL/GenBank/DDBJ databases">
        <title>Genome assembly of Fulvivirga imtechensis AK7.</title>
        <authorList>
            <person name="Nupur N."/>
            <person name="Khatri I."/>
            <person name="Kumar R."/>
            <person name="Subramanian S."/>
            <person name="Pinnaka A."/>
        </authorList>
    </citation>
    <scope>NUCLEOTIDE SEQUENCE [LARGE SCALE GENOMIC DNA]</scope>
    <source>
        <strain evidence="2 3">AK7</strain>
    </source>
</reference>
<dbReference type="EMBL" id="AMZN01000009">
    <property type="protein sequence ID" value="ELR73134.1"/>
    <property type="molecule type" value="Genomic_DNA"/>
</dbReference>
<feature type="transmembrane region" description="Helical" evidence="1">
    <location>
        <begin position="12"/>
        <end position="32"/>
    </location>
</feature>
<dbReference type="AlphaFoldDB" id="L8JZP0"/>
<evidence type="ECO:0000256" key="1">
    <source>
        <dbReference type="SAM" id="Phobius"/>
    </source>
</evidence>
<keyword evidence="1" id="KW-0472">Membrane</keyword>
<keyword evidence="1" id="KW-1133">Transmembrane helix</keyword>
<organism evidence="2 3">
    <name type="scientific">Fulvivirga imtechensis AK7</name>
    <dbReference type="NCBI Taxonomy" id="1237149"/>
    <lineage>
        <taxon>Bacteria</taxon>
        <taxon>Pseudomonadati</taxon>
        <taxon>Bacteroidota</taxon>
        <taxon>Cytophagia</taxon>
        <taxon>Cytophagales</taxon>
        <taxon>Fulvivirgaceae</taxon>
        <taxon>Fulvivirga</taxon>
    </lineage>
</organism>
<keyword evidence="3" id="KW-1185">Reference proteome</keyword>
<evidence type="ECO:0000313" key="2">
    <source>
        <dbReference type="EMBL" id="ELR73134.1"/>
    </source>
</evidence>